<protein>
    <submittedName>
        <fullName evidence="2">Uncharacterized protein</fullName>
    </submittedName>
</protein>
<sequence>MDRLELRVQVAETDADPGRIEDLTLALRQELLVADVGDVGRTAGDRAPEGARGVDAATLGSLLVAVASSTLAIAQAVTIIRGWVTRTTKDCRVKISVGDSMLTLSGQPDEQQEHLIREFLKAAVSAQSTENSE</sequence>
<keyword evidence="1" id="KW-1133">Transmembrane helix</keyword>
<keyword evidence="1" id="KW-0472">Membrane</keyword>
<dbReference type="KEGG" id="nml:Namu_2505"/>
<dbReference type="STRING" id="479431.Namu_2505"/>
<feature type="transmembrane region" description="Helical" evidence="1">
    <location>
        <begin position="62"/>
        <end position="84"/>
    </location>
</feature>
<reference evidence="3" key="1">
    <citation type="submission" date="2009-09" db="EMBL/GenBank/DDBJ databases">
        <title>The complete genome of Nakamurella multipartita DSM 44233.</title>
        <authorList>
            <consortium name="US DOE Joint Genome Institute (JGI-PGF)"/>
            <person name="Lucas S."/>
            <person name="Copeland A."/>
            <person name="Lapidus A."/>
            <person name="Glavina del Rio T."/>
            <person name="Dalin E."/>
            <person name="Tice H."/>
            <person name="Bruce D."/>
            <person name="Goodwin L."/>
            <person name="Pitluck S."/>
            <person name="Kyrpides N."/>
            <person name="Mavromatis K."/>
            <person name="Ivanova N."/>
            <person name="Ovchinnikova G."/>
            <person name="Sims D."/>
            <person name="Meincke L."/>
            <person name="Brettin T."/>
            <person name="Detter J.C."/>
            <person name="Han C."/>
            <person name="Larimer F."/>
            <person name="Land M."/>
            <person name="Hauser L."/>
            <person name="Markowitz V."/>
            <person name="Cheng J.-F."/>
            <person name="Hugenholtz P."/>
            <person name="Woyke T."/>
            <person name="Wu D."/>
            <person name="Klenk H.-P."/>
            <person name="Eisen J.A."/>
        </authorList>
    </citation>
    <scope>NUCLEOTIDE SEQUENCE [LARGE SCALE GENOMIC DNA]</scope>
    <source>
        <strain evidence="3">ATCC 700099 / DSM 44233 / CIP 104796 / JCM 9543 / NBRC 105858 / Y-104</strain>
    </source>
</reference>
<dbReference type="Proteomes" id="UP000002218">
    <property type="component" value="Chromosome"/>
</dbReference>
<keyword evidence="1" id="KW-0812">Transmembrane</keyword>
<dbReference type="HOGENOM" id="CLU_155855_0_0_11"/>
<keyword evidence="3" id="KW-1185">Reference proteome</keyword>
<gene>
    <name evidence="2" type="ordered locus">Namu_2505</name>
</gene>
<dbReference type="AlphaFoldDB" id="C8X6L7"/>
<dbReference type="OrthoDB" id="4557965at2"/>
<evidence type="ECO:0000313" key="3">
    <source>
        <dbReference type="Proteomes" id="UP000002218"/>
    </source>
</evidence>
<proteinExistence type="predicted"/>
<dbReference type="EMBL" id="CP001737">
    <property type="protein sequence ID" value="ACV78872.1"/>
    <property type="molecule type" value="Genomic_DNA"/>
</dbReference>
<dbReference type="InParanoid" id="C8X6L7"/>
<organism evidence="2 3">
    <name type="scientific">Nakamurella multipartita (strain ATCC 700099 / DSM 44233 / CIP 104796 / JCM 9543 / NBRC 105858 / Y-104)</name>
    <name type="common">Microsphaera multipartita</name>
    <dbReference type="NCBI Taxonomy" id="479431"/>
    <lineage>
        <taxon>Bacteria</taxon>
        <taxon>Bacillati</taxon>
        <taxon>Actinomycetota</taxon>
        <taxon>Actinomycetes</taxon>
        <taxon>Nakamurellales</taxon>
        <taxon>Nakamurellaceae</taxon>
        <taxon>Nakamurella</taxon>
    </lineage>
</organism>
<dbReference type="RefSeq" id="WP_015747760.1">
    <property type="nucleotide sequence ID" value="NC_013235.1"/>
</dbReference>
<reference evidence="2 3" key="2">
    <citation type="journal article" date="2010" name="Stand. Genomic Sci.">
        <title>Complete genome sequence of Nakamurella multipartita type strain (Y-104).</title>
        <authorList>
            <person name="Tice H."/>
            <person name="Mayilraj S."/>
            <person name="Sims D."/>
            <person name="Lapidus A."/>
            <person name="Nolan M."/>
            <person name="Lucas S."/>
            <person name="Glavina Del Rio T."/>
            <person name="Copeland A."/>
            <person name="Cheng J.F."/>
            <person name="Meincke L."/>
            <person name="Bruce D."/>
            <person name="Goodwin L."/>
            <person name="Pitluck S."/>
            <person name="Ivanova N."/>
            <person name="Mavromatis K."/>
            <person name="Ovchinnikova G."/>
            <person name="Pati A."/>
            <person name="Chen A."/>
            <person name="Palaniappan K."/>
            <person name="Land M."/>
            <person name="Hauser L."/>
            <person name="Chang Y.J."/>
            <person name="Jeffries C.D."/>
            <person name="Detter J.C."/>
            <person name="Brettin T."/>
            <person name="Rohde M."/>
            <person name="Goker M."/>
            <person name="Bristow J."/>
            <person name="Eisen J.A."/>
            <person name="Markowitz V."/>
            <person name="Hugenholtz P."/>
            <person name="Kyrpides N.C."/>
            <person name="Klenk H.P."/>
            <person name="Chen F."/>
        </authorList>
    </citation>
    <scope>NUCLEOTIDE SEQUENCE [LARGE SCALE GENOMIC DNA]</scope>
    <source>
        <strain evidence="3">ATCC 700099 / DSM 44233 / CIP 104796 / JCM 9543 / NBRC 105858 / Y-104</strain>
    </source>
</reference>
<evidence type="ECO:0000313" key="2">
    <source>
        <dbReference type="EMBL" id="ACV78872.1"/>
    </source>
</evidence>
<accession>C8X6L7</accession>
<evidence type="ECO:0000256" key="1">
    <source>
        <dbReference type="SAM" id="Phobius"/>
    </source>
</evidence>
<name>C8X6L7_NAKMY</name>